<evidence type="ECO:0000313" key="12">
    <source>
        <dbReference type="Proteomes" id="UP000006672"/>
    </source>
</evidence>
<dbReference type="InterPro" id="IPR018497">
    <property type="entry name" value="Peptidase_M13_C"/>
</dbReference>
<sequence>MNIDGHLKHIMAQNDDENESQLQLISIEDSSNASYIAIPTSESPQLLMALPVQHIETNFTPRITYKTAGGKPLLQWWRRRTSLEQFFILLTFLMATTIIILLTLFLSLNDDITNLKKKEFSNTDSNKKIFEDIEKRVCLTKGCIQAANNLLMAMNLSADPCDNFFEYACGQWNRDHMIPDDMFAYGTFASVRENVRQQMRVLLESDEQPKSRSIKMTHIAYQTCMNVSKIESVKSSQLLKSLRQLAKWPLLDNNNNNNKNWNENLFNLTNILASSRRYFGNEIFFQIYVYADAKNTTRNILYLDQGALGLGRGSRDYYLNATMFAKHLNAYRKYQLDIIKLLLDDANITYDLSQLIIDLNDIINFETKFAEIIVPEDDRRNSTRLYNGKIISDLYTLFPKIDWLNFFYQISPISIHNLIKNNTQIIIGEVDYMYNIATLINNNSNYLLANYIFWRIVHSWVKILDGRYEDIKHVFLRVMTGQQTKSPRWKECAQVTIGLLPLAGGALYVREHFDSTDKQEALKMIANLQEAFKELVDESDWMDEETKKVAIEKAVSMINNIGYPDFINNYTALDKHYEKLNFTSDDSYFDLLRKVLMWSQEKEFLRMKEPFDKREFEVSPAVVNAFYSPEKNALTFPAGILKPPFFSGTYPKMVNYGAIGAVIGHEVTHGFDDQGSQYDKDGNLLNWWNVDSYNGFAKRKECIINQYSSYVVPNTDYKVNGKLTQGENIADNGGVKEAYRAYRKYIKQLGHEEPHLPGFQNFSNDQIFFLSYAHFWCGHKKEAAALQQVLIDEHSPEVFRVIGVLSNLPEFSKAYNCPQGSQLNPLKRCTVW</sequence>
<accession>A0A5S6PDT8</accession>
<keyword evidence="8" id="KW-0472">Membrane</keyword>
<dbReference type="InterPro" id="IPR000718">
    <property type="entry name" value="Peptidase_M13"/>
</dbReference>
<dbReference type="CTD" id="66058857"/>
<dbReference type="GO" id="GO:0046872">
    <property type="term" value="F:metal ion binding"/>
    <property type="evidence" value="ECO:0007669"/>
    <property type="project" value="UniProtKB-KW"/>
</dbReference>
<dbReference type="PANTHER" id="PTHR11733">
    <property type="entry name" value="ZINC METALLOPROTEASE FAMILY M13 NEPRILYSIN-RELATED"/>
    <property type="match status" value="1"/>
</dbReference>
<dbReference type="GO" id="GO:0016485">
    <property type="term" value="P:protein processing"/>
    <property type="evidence" value="ECO:0007669"/>
    <property type="project" value="TreeGrafter"/>
</dbReference>
<reference evidence="12" key="1">
    <citation type="journal article" date="2007" name="Science">
        <title>Draft genome of the filarial nematode parasite Brugia malayi.</title>
        <authorList>
            <person name="Ghedin E."/>
            <person name="Wang S."/>
            <person name="Spiro D."/>
            <person name="Caler E."/>
            <person name="Zhao Q."/>
            <person name="Crabtree J."/>
            <person name="Allen J.E."/>
            <person name="Delcher A.L."/>
            <person name="Guiliano D.B."/>
            <person name="Miranda-Saavedra D."/>
            <person name="Angiuoli S.V."/>
            <person name="Creasy T."/>
            <person name="Amedeo P."/>
            <person name="Haas B."/>
            <person name="El-Sayed N.M."/>
            <person name="Wortman J.R."/>
            <person name="Feldblyum T."/>
            <person name="Tallon L."/>
            <person name="Schatz M."/>
            <person name="Shumway M."/>
            <person name="Koo H."/>
            <person name="Salzberg S.L."/>
            <person name="Schobel S."/>
            <person name="Pertea M."/>
            <person name="Pop M."/>
            <person name="White O."/>
            <person name="Barton G.J."/>
            <person name="Carlow C.K."/>
            <person name="Crawford M.J."/>
            <person name="Daub J."/>
            <person name="Dimmic M.W."/>
            <person name="Estes C.F."/>
            <person name="Foster J.M."/>
            <person name="Ganatra M."/>
            <person name="Gregory W.F."/>
            <person name="Johnson N.M."/>
            <person name="Jin J."/>
            <person name="Komuniecki R."/>
            <person name="Korf I."/>
            <person name="Kumar S."/>
            <person name="Laney S."/>
            <person name="Li B.W."/>
            <person name="Li W."/>
            <person name="Lindblom T.H."/>
            <person name="Lustigman S."/>
            <person name="Ma D."/>
            <person name="Maina C.V."/>
            <person name="Martin D.M."/>
            <person name="McCarter J.P."/>
            <person name="McReynolds L."/>
            <person name="Mitreva M."/>
            <person name="Nutman T.B."/>
            <person name="Parkinson J."/>
            <person name="Peregrin-Alvarez J.M."/>
            <person name="Poole C."/>
            <person name="Ren Q."/>
            <person name="Saunders L."/>
            <person name="Sluder A.E."/>
            <person name="Smith K."/>
            <person name="Stanke M."/>
            <person name="Unnasch T.R."/>
            <person name="Ware J."/>
            <person name="Wei A.D."/>
            <person name="Weil G."/>
            <person name="Williams D.J."/>
            <person name="Zhang Y."/>
            <person name="Williams S.A."/>
            <person name="Fraser-Liggett C."/>
            <person name="Slatko B."/>
            <person name="Blaxter M.L."/>
            <person name="Scott A.L."/>
        </authorList>
    </citation>
    <scope>NUCLEOTIDE SEQUENCE</scope>
    <source>
        <strain evidence="12">FR3</strain>
    </source>
</reference>
<keyword evidence="8" id="KW-0812">Transmembrane</keyword>
<dbReference type="EMBL" id="CAAKNF010000193">
    <property type="protein sequence ID" value="VIO94912.1"/>
    <property type="molecule type" value="Genomic_DNA"/>
</dbReference>
<dbReference type="Proteomes" id="UP000006672">
    <property type="component" value="Unassembled WGS sequence"/>
</dbReference>
<evidence type="ECO:0000259" key="9">
    <source>
        <dbReference type="Pfam" id="PF01431"/>
    </source>
</evidence>
<dbReference type="Pfam" id="PF01431">
    <property type="entry name" value="Peptidase_M13"/>
    <property type="match status" value="1"/>
</dbReference>
<evidence type="ECO:0000313" key="11">
    <source>
        <dbReference type="EMBL" id="VIO94912.1"/>
    </source>
</evidence>
<evidence type="ECO:0000256" key="5">
    <source>
        <dbReference type="ARBA" id="ARBA00022801"/>
    </source>
</evidence>
<dbReference type="KEGG" id="bmy:BM_BM17558"/>
<dbReference type="SUPFAM" id="SSF55486">
    <property type="entry name" value="Metalloproteases ('zincins'), catalytic domain"/>
    <property type="match status" value="1"/>
</dbReference>
<evidence type="ECO:0000256" key="1">
    <source>
        <dbReference type="ARBA" id="ARBA00001947"/>
    </source>
</evidence>
<dbReference type="PANTHER" id="PTHR11733:SF239">
    <property type="entry name" value="NEPRILYSIN-11"/>
    <property type="match status" value="1"/>
</dbReference>
<feature type="domain" description="Peptidase M13 N-terminal" evidence="10">
    <location>
        <begin position="160"/>
        <end position="564"/>
    </location>
</feature>
<dbReference type="PROSITE" id="PS51885">
    <property type="entry name" value="NEPRILYSIN"/>
    <property type="match status" value="1"/>
</dbReference>
<evidence type="ECO:0000313" key="13">
    <source>
        <dbReference type="WBParaSite" id="Bm17558.1"/>
    </source>
</evidence>
<dbReference type="GO" id="GO:0004222">
    <property type="term" value="F:metalloendopeptidase activity"/>
    <property type="evidence" value="ECO:0007669"/>
    <property type="project" value="InterPro"/>
</dbReference>
<keyword evidence="7" id="KW-0482">Metalloprotease</keyword>
<dbReference type="WBParaSite" id="Bm17558.1">
    <property type="protein sequence ID" value="Bm17558.1"/>
    <property type="gene ID" value="WBGene00268701"/>
</dbReference>
<dbReference type="OrthoDB" id="6475849at2759"/>
<dbReference type="PRINTS" id="PR00786">
    <property type="entry name" value="NEPRILYSIN"/>
</dbReference>
<feature type="transmembrane region" description="Helical" evidence="8">
    <location>
        <begin position="86"/>
        <end position="108"/>
    </location>
</feature>
<evidence type="ECO:0000256" key="4">
    <source>
        <dbReference type="ARBA" id="ARBA00022723"/>
    </source>
</evidence>
<accession>A0A4E9FEQ4</accession>
<dbReference type="InterPro" id="IPR008753">
    <property type="entry name" value="Peptidase_M13_N"/>
</dbReference>
<dbReference type="Pfam" id="PF05649">
    <property type="entry name" value="Peptidase_M13_N"/>
    <property type="match status" value="1"/>
</dbReference>
<keyword evidence="12" id="KW-1185">Reference proteome</keyword>
<evidence type="ECO:0000256" key="6">
    <source>
        <dbReference type="ARBA" id="ARBA00022833"/>
    </source>
</evidence>
<evidence type="ECO:0000259" key="10">
    <source>
        <dbReference type="Pfam" id="PF05649"/>
    </source>
</evidence>
<dbReference type="GeneID" id="66058857"/>
<keyword evidence="8" id="KW-1133">Transmembrane helix</keyword>
<feature type="domain" description="Peptidase M13 C-terminal" evidence="9">
    <location>
        <begin position="624"/>
        <end position="831"/>
    </location>
</feature>
<dbReference type="STRING" id="6279.A0A5S6PDT8"/>
<evidence type="ECO:0000256" key="7">
    <source>
        <dbReference type="ARBA" id="ARBA00023049"/>
    </source>
</evidence>
<keyword evidence="5" id="KW-0378">Hydrolase</keyword>
<evidence type="ECO:0000256" key="2">
    <source>
        <dbReference type="ARBA" id="ARBA00007357"/>
    </source>
</evidence>
<dbReference type="AlphaFoldDB" id="A0A4E9FEQ4"/>
<comment type="cofactor">
    <cofactor evidence="1">
        <name>Zn(2+)</name>
        <dbReference type="ChEBI" id="CHEBI:29105"/>
    </cofactor>
</comment>
<reference evidence="13" key="3">
    <citation type="submission" date="2019-12" db="UniProtKB">
        <authorList>
            <consortium name="WormBaseParasite"/>
        </authorList>
    </citation>
    <scope>IDENTIFICATION</scope>
</reference>
<protein>
    <submittedName>
        <fullName evidence="11 13">Uncharacterized protein</fullName>
    </submittedName>
</protein>
<dbReference type="Gene3D" id="1.10.1380.10">
    <property type="entry name" value="Neutral endopeptidase , domain2"/>
    <property type="match status" value="1"/>
</dbReference>
<organism evidence="11">
    <name type="scientific">Brugia malayi</name>
    <name type="common">Filarial nematode worm</name>
    <dbReference type="NCBI Taxonomy" id="6279"/>
    <lineage>
        <taxon>Eukaryota</taxon>
        <taxon>Metazoa</taxon>
        <taxon>Ecdysozoa</taxon>
        <taxon>Nematoda</taxon>
        <taxon>Chromadorea</taxon>
        <taxon>Rhabditida</taxon>
        <taxon>Spirurina</taxon>
        <taxon>Spiruromorpha</taxon>
        <taxon>Filarioidea</taxon>
        <taxon>Onchocercidae</taxon>
        <taxon>Brugia</taxon>
    </lineage>
</organism>
<dbReference type="InterPro" id="IPR042089">
    <property type="entry name" value="Peptidase_M13_dom_2"/>
</dbReference>
<comment type="similarity">
    <text evidence="2">Belongs to the peptidase M13 family.</text>
</comment>
<keyword evidence="4" id="KW-0479">Metal-binding</keyword>
<keyword evidence="6" id="KW-0862">Zinc</keyword>
<dbReference type="Gene3D" id="3.40.390.10">
    <property type="entry name" value="Collagenase (Catalytic Domain)"/>
    <property type="match status" value="1"/>
</dbReference>
<dbReference type="GO" id="GO:0005886">
    <property type="term" value="C:plasma membrane"/>
    <property type="evidence" value="ECO:0007669"/>
    <property type="project" value="TreeGrafter"/>
</dbReference>
<dbReference type="CDD" id="cd08662">
    <property type="entry name" value="M13"/>
    <property type="match status" value="1"/>
</dbReference>
<evidence type="ECO:0000256" key="3">
    <source>
        <dbReference type="ARBA" id="ARBA00022670"/>
    </source>
</evidence>
<name>A0A4E9FEQ4_BRUMA</name>
<reference evidence="11" key="2">
    <citation type="submission" date="2019-04" db="EMBL/GenBank/DDBJ databases">
        <authorList>
            <person name="Howe K."/>
            <person name="Paulini M."/>
            <person name="Williams G."/>
        </authorList>
    </citation>
    <scope>NUCLEOTIDE SEQUENCE [LARGE SCALE GENOMIC DNA]</scope>
    <source>
        <strain evidence="11">FR3</strain>
    </source>
</reference>
<keyword evidence="3" id="KW-0645">Protease</keyword>
<dbReference type="RefSeq" id="XP_042935294.1">
    <property type="nucleotide sequence ID" value="XM_043079360.1"/>
</dbReference>
<gene>
    <name evidence="11 13" type="primary">Bma-nep-11.1</name>
    <name evidence="11" type="ORF">BM_BM17558</name>
</gene>
<proteinExistence type="inferred from homology"/>
<dbReference type="InterPro" id="IPR024079">
    <property type="entry name" value="MetalloPept_cat_dom_sf"/>
</dbReference>
<evidence type="ECO:0000256" key="8">
    <source>
        <dbReference type="SAM" id="Phobius"/>
    </source>
</evidence>